<organism evidence="5 6">
    <name type="scientific">Thalassospira marina</name>
    <dbReference type="NCBI Taxonomy" id="2048283"/>
    <lineage>
        <taxon>Bacteria</taxon>
        <taxon>Pseudomonadati</taxon>
        <taxon>Pseudomonadota</taxon>
        <taxon>Alphaproteobacteria</taxon>
        <taxon>Rhodospirillales</taxon>
        <taxon>Thalassospiraceae</taxon>
        <taxon>Thalassospira</taxon>
    </lineage>
</organism>
<dbReference type="RefSeq" id="WP_101266218.1">
    <property type="nucleotide sequence ID" value="NZ_NWTK01000005.1"/>
</dbReference>
<dbReference type="PANTHER" id="PTHR43531:SF11">
    <property type="entry name" value="METHYL-ACCEPTING CHEMOTAXIS PROTEIN 3"/>
    <property type="match status" value="1"/>
</dbReference>
<evidence type="ECO:0000259" key="4">
    <source>
        <dbReference type="PROSITE" id="PS50111"/>
    </source>
</evidence>
<dbReference type="AlphaFoldDB" id="A0A2N3KVE8"/>
<feature type="domain" description="Methyl-accepting transducer" evidence="4">
    <location>
        <begin position="1"/>
        <end position="94"/>
    </location>
</feature>
<accession>A0A2N3KVE8</accession>
<dbReference type="OrthoDB" id="9814866at2"/>
<dbReference type="InterPro" id="IPR051310">
    <property type="entry name" value="MCP_chemotaxis"/>
</dbReference>
<name>A0A2N3KVE8_9PROT</name>
<dbReference type="PRINTS" id="PR00260">
    <property type="entry name" value="CHEMTRNSDUCR"/>
</dbReference>
<dbReference type="EMBL" id="NWTK01000005">
    <property type="protein sequence ID" value="PKR54524.1"/>
    <property type="molecule type" value="Genomic_DNA"/>
</dbReference>
<dbReference type="Gene3D" id="3.30.450.20">
    <property type="entry name" value="PAS domain"/>
    <property type="match status" value="1"/>
</dbReference>
<evidence type="ECO:0000256" key="3">
    <source>
        <dbReference type="PROSITE-ProRule" id="PRU00284"/>
    </source>
</evidence>
<gene>
    <name evidence="5" type="ORF">COO20_09510</name>
</gene>
<protein>
    <submittedName>
        <fullName evidence="5">Chemotaxis protein</fullName>
    </submittedName>
</protein>
<dbReference type="PANTHER" id="PTHR43531">
    <property type="entry name" value="PROTEIN ICFG"/>
    <property type="match status" value="1"/>
</dbReference>
<dbReference type="Proteomes" id="UP000233597">
    <property type="component" value="Unassembled WGS sequence"/>
</dbReference>
<dbReference type="GO" id="GO:0006935">
    <property type="term" value="P:chemotaxis"/>
    <property type="evidence" value="ECO:0007669"/>
    <property type="project" value="UniProtKB-KW"/>
</dbReference>
<evidence type="ECO:0000313" key="5">
    <source>
        <dbReference type="EMBL" id="PKR54524.1"/>
    </source>
</evidence>
<comment type="similarity">
    <text evidence="2">Belongs to the methyl-accepting chemotaxis (MCP) protein family.</text>
</comment>
<reference evidence="5 6" key="1">
    <citation type="submission" date="2017-09" db="EMBL/GenBank/DDBJ databases">
        <title>Biodiversity and function of Thalassospira species in the particle-attached aromatic-hydrocarbon-degrading consortia from the surface seawater of the South China Sea.</title>
        <authorList>
            <person name="Dong C."/>
            <person name="Liu R."/>
            <person name="Shao Z."/>
        </authorList>
    </citation>
    <scope>NUCLEOTIDE SEQUENCE [LARGE SCALE GENOMIC DNA]</scope>
    <source>
        <strain evidence="5 6">CSC1P2</strain>
    </source>
</reference>
<evidence type="ECO:0000313" key="6">
    <source>
        <dbReference type="Proteomes" id="UP000233597"/>
    </source>
</evidence>
<comment type="caution">
    <text evidence="5">The sequence shown here is derived from an EMBL/GenBank/DDBJ whole genome shotgun (WGS) entry which is preliminary data.</text>
</comment>
<dbReference type="InterPro" id="IPR004089">
    <property type="entry name" value="MCPsignal_dom"/>
</dbReference>
<evidence type="ECO:0000256" key="2">
    <source>
        <dbReference type="ARBA" id="ARBA00029447"/>
    </source>
</evidence>
<proteinExistence type="inferred from homology"/>
<dbReference type="PROSITE" id="PS50111">
    <property type="entry name" value="CHEMOTAXIS_TRANSDUC_2"/>
    <property type="match status" value="1"/>
</dbReference>
<sequence>MPERILNAATKMSELTTAKVNEIQNVTKAAKILALNALIEASRAGEAGRGFAVVANEVNSISQQVTSIANELQNLFATEARDLRATAQMVRGARLSDLALYVIELIDRNLYERSCDVRWWATDSAVVDGCADPENDKATNWASKRLGVILDSYTVYLDLWVADCNGRVIANGRPDRYRVKGLDVSNEPWFRQAMATRDGTEYSVADIERNQHLGGRSTATYATAVRAEGEADGEIIGAMGIFFDWESQADSVVNSISFAEEEAPRTRVMIVDRNYNVIAASDGMSSRGERFALQVSENDKDSYLLEDGSIVGFALTPGYETYEGLGWRGVIVQKPRNDLRTARRHVALTKPVERARELETVES</sequence>
<evidence type="ECO:0000256" key="1">
    <source>
        <dbReference type="ARBA" id="ARBA00022500"/>
    </source>
</evidence>
<dbReference type="Gene3D" id="1.10.287.950">
    <property type="entry name" value="Methyl-accepting chemotaxis protein"/>
    <property type="match status" value="1"/>
</dbReference>
<dbReference type="InterPro" id="IPR004090">
    <property type="entry name" value="Chemotax_Me-accpt_rcpt"/>
</dbReference>
<dbReference type="GO" id="GO:0007165">
    <property type="term" value="P:signal transduction"/>
    <property type="evidence" value="ECO:0007669"/>
    <property type="project" value="UniProtKB-KW"/>
</dbReference>
<dbReference type="SUPFAM" id="SSF58104">
    <property type="entry name" value="Methyl-accepting chemotaxis protein (MCP) signaling domain"/>
    <property type="match status" value="1"/>
</dbReference>
<keyword evidence="1" id="KW-0145">Chemotaxis</keyword>
<dbReference type="GO" id="GO:0004888">
    <property type="term" value="F:transmembrane signaling receptor activity"/>
    <property type="evidence" value="ECO:0007669"/>
    <property type="project" value="InterPro"/>
</dbReference>
<dbReference type="Pfam" id="PF00015">
    <property type="entry name" value="MCPsignal"/>
    <property type="match status" value="1"/>
</dbReference>
<dbReference type="GO" id="GO:0016020">
    <property type="term" value="C:membrane"/>
    <property type="evidence" value="ECO:0007669"/>
    <property type="project" value="InterPro"/>
</dbReference>
<keyword evidence="3" id="KW-0807">Transducer</keyword>